<sequence length="232" mass="24524">MQLSTQTYAENLQAALLSMDFQPNFPGTLHSFSTHATRMLDVAGTAVFAISGALEAAKKRQNILTFFFFAVITGVGGGTIRDLFIGAPVAWLHNSTTALTCLLAALAVWFTPSRLWPERAVDWFDGVGIAAYGVFGTAKATAYGIPPLPALLMGVVSACLGGIFRDVLAGVPSIVIRRELYVTAVALASGLYVLLTQLGQPPIITVSISIAAGFILRALAITHGVGLPVYKR</sequence>
<evidence type="ECO:0000256" key="4">
    <source>
        <dbReference type="ARBA" id="ARBA00022692"/>
    </source>
</evidence>
<keyword evidence="3" id="KW-1003">Cell membrane</keyword>
<evidence type="ECO:0000256" key="2">
    <source>
        <dbReference type="ARBA" id="ARBA00008193"/>
    </source>
</evidence>
<keyword evidence="5 7" id="KW-1133">Transmembrane helix</keyword>
<evidence type="ECO:0000259" key="8">
    <source>
        <dbReference type="Pfam" id="PF03458"/>
    </source>
</evidence>
<name>A0ABQ0QQY6_9PROT</name>
<dbReference type="EMBL" id="BAQC01000038">
    <property type="protein sequence ID" value="GBR53768.1"/>
    <property type="molecule type" value="Genomic_DNA"/>
</dbReference>
<reference evidence="9 10" key="1">
    <citation type="submission" date="2013-04" db="EMBL/GenBank/DDBJ databases">
        <title>The genome sequencing project of 58 acetic acid bacteria.</title>
        <authorList>
            <person name="Okamoto-Kainuma A."/>
            <person name="Ishikawa M."/>
            <person name="Umino S."/>
            <person name="Koizumi Y."/>
            <person name="Shiwa Y."/>
            <person name="Yoshikawa H."/>
            <person name="Matsutani M."/>
            <person name="Matsushita K."/>
        </authorList>
    </citation>
    <scope>NUCLEOTIDE SEQUENCE [LARGE SCALE GENOMIC DNA]</scope>
    <source>
        <strain evidence="9 10">NBRC 106555</strain>
    </source>
</reference>
<feature type="transmembrane region" description="Helical" evidence="7">
    <location>
        <begin position="180"/>
        <end position="198"/>
    </location>
</feature>
<feature type="transmembrane region" description="Helical" evidence="7">
    <location>
        <begin position="63"/>
        <end position="84"/>
    </location>
</feature>
<gene>
    <name evidence="9" type="ORF">AA106555_1429</name>
</gene>
<evidence type="ECO:0000256" key="3">
    <source>
        <dbReference type="ARBA" id="ARBA00022475"/>
    </source>
</evidence>
<comment type="subcellular location">
    <subcellularLocation>
        <location evidence="1">Cell membrane</location>
        <topology evidence="1">Multi-pass membrane protein</topology>
    </subcellularLocation>
</comment>
<keyword evidence="10" id="KW-1185">Reference proteome</keyword>
<keyword evidence="4 7" id="KW-0812">Transmembrane</keyword>
<evidence type="ECO:0000313" key="10">
    <source>
        <dbReference type="Proteomes" id="UP001062632"/>
    </source>
</evidence>
<keyword evidence="6 7" id="KW-0472">Membrane</keyword>
<evidence type="ECO:0000256" key="7">
    <source>
        <dbReference type="SAM" id="Phobius"/>
    </source>
</evidence>
<comment type="similarity">
    <text evidence="2">Belongs to the UPF0126 family.</text>
</comment>
<evidence type="ECO:0000256" key="5">
    <source>
        <dbReference type="ARBA" id="ARBA00022989"/>
    </source>
</evidence>
<evidence type="ECO:0000256" key="6">
    <source>
        <dbReference type="ARBA" id="ARBA00023136"/>
    </source>
</evidence>
<comment type="caution">
    <text evidence="9">The sequence shown here is derived from an EMBL/GenBank/DDBJ whole genome shotgun (WGS) entry which is preliminary data.</text>
</comment>
<evidence type="ECO:0000256" key="1">
    <source>
        <dbReference type="ARBA" id="ARBA00004651"/>
    </source>
</evidence>
<feature type="domain" description="Glycine transporter" evidence="8">
    <location>
        <begin position="123"/>
        <end position="196"/>
    </location>
</feature>
<feature type="transmembrane region" description="Helical" evidence="7">
    <location>
        <begin position="148"/>
        <end position="168"/>
    </location>
</feature>
<feature type="domain" description="Glycine transporter" evidence="8">
    <location>
        <begin position="39"/>
        <end position="111"/>
    </location>
</feature>
<dbReference type="InterPro" id="IPR005115">
    <property type="entry name" value="Gly_transporter"/>
</dbReference>
<dbReference type="RefSeq" id="WP_240775356.1">
    <property type="nucleotide sequence ID" value="NZ_BAQC01000038.1"/>
</dbReference>
<accession>A0ABQ0QQY6</accession>
<dbReference type="PANTHER" id="PTHR30506">
    <property type="entry name" value="INNER MEMBRANE PROTEIN"/>
    <property type="match status" value="1"/>
</dbReference>
<dbReference type="Pfam" id="PF03458">
    <property type="entry name" value="Gly_transporter"/>
    <property type="match status" value="2"/>
</dbReference>
<organism evidence="9 10">
    <name type="scientific">Neokomagataea thailandica NBRC 106555</name>
    <dbReference type="NCBI Taxonomy" id="1223520"/>
    <lineage>
        <taxon>Bacteria</taxon>
        <taxon>Pseudomonadati</taxon>
        <taxon>Pseudomonadota</taxon>
        <taxon>Alphaproteobacteria</taxon>
        <taxon>Acetobacterales</taxon>
        <taxon>Acetobacteraceae</taxon>
        <taxon>Neokomagataea</taxon>
    </lineage>
</organism>
<dbReference type="PANTHER" id="PTHR30506:SF3">
    <property type="entry name" value="UPF0126 INNER MEMBRANE PROTEIN YADS-RELATED"/>
    <property type="match status" value="1"/>
</dbReference>
<proteinExistence type="inferred from homology"/>
<feature type="transmembrane region" description="Helical" evidence="7">
    <location>
        <begin position="90"/>
        <end position="111"/>
    </location>
</feature>
<dbReference type="Proteomes" id="UP001062632">
    <property type="component" value="Unassembled WGS sequence"/>
</dbReference>
<protein>
    <recommendedName>
        <fullName evidence="8">Glycine transporter domain-containing protein</fullName>
    </recommendedName>
</protein>
<feature type="transmembrane region" description="Helical" evidence="7">
    <location>
        <begin position="204"/>
        <end position="230"/>
    </location>
</feature>
<evidence type="ECO:0000313" key="9">
    <source>
        <dbReference type="EMBL" id="GBR53768.1"/>
    </source>
</evidence>